<proteinExistence type="predicted"/>
<accession>A0A1M6F2F4</accession>
<feature type="domain" description="HTH cro/C1-type" evidence="2">
    <location>
        <begin position="19"/>
        <end position="61"/>
    </location>
</feature>
<reference evidence="4" key="1">
    <citation type="submission" date="2016-11" db="EMBL/GenBank/DDBJ databases">
        <authorList>
            <person name="Varghese N."/>
            <person name="Submissions S."/>
        </authorList>
    </citation>
    <scope>NUCLEOTIDE SEQUENCE [LARGE SCALE GENOMIC DNA]</scope>
    <source>
        <strain evidence="4">DSM 18829</strain>
    </source>
</reference>
<dbReference type="STRING" id="415425.SAMN05444363_2098"/>
<dbReference type="SUPFAM" id="SSF47413">
    <property type="entry name" value="lambda repressor-like DNA-binding domains"/>
    <property type="match status" value="1"/>
</dbReference>
<protein>
    <submittedName>
        <fullName evidence="3">Helix-turn-helix</fullName>
    </submittedName>
</protein>
<gene>
    <name evidence="3" type="ORF">SAMN05444363_2098</name>
</gene>
<keyword evidence="1" id="KW-0175">Coiled coil</keyword>
<evidence type="ECO:0000313" key="3">
    <source>
        <dbReference type="EMBL" id="SHI91863.1"/>
    </source>
</evidence>
<evidence type="ECO:0000313" key="4">
    <source>
        <dbReference type="Proteomes" id="UP000184488"/>
    </source>
</evidence>
<dbReference type="SMART" id="SM00530">
    <property type="entry name" value="HTH_XRE"/>
    <property type="match status" value="1"/>
</dbReference>
<dbReference type="InterPro" id="IPR001387">
    <property type="entry name" value="Cro/C1-type_HTH"/>
</dbReference>
<evidence type="ECO:0000259" key="2">
    <source>
        <dbReference type="PROSITE" id="PS50943"/>
    </source>
</evidence>
<keyword evidence="4" id="KW-1185">Reference proteome</keyword>
<dbReference type="InterPro" id="IPR010982">
    <property type="entry name" value="Lambda_DNA-bd_dom_sf"/>
</dbReference>
<dbReference type="Pfam" id="PF01381">
    <property type="entry name" value="HTH_3"/>
    <property type="match status" value="1"/>
</dbReference>
<sequence length="186" mass="21093">MPKLNFEINNHKHFAFSMNLRKLLGITQEEAAVLLGIPKAQISMYEVGQRDLPTHALVKLATLSNHVSDAMNKRKDAGTDKKALQKASVTTIEEMLAKHELKKKQLERKLKTMIANEQKAFAAMQVAIYEKENNKEARKNELDHLLSQAEKKLARNNWQEQLACQYEIVALDGMISALSAHKSKLM</sequence>
<dbReference type="AlphaFoldDB" id="A0A1M6F2F4"/>
<dbReference type="EMBL" id="FQZI01000003">
    <property type="protein sequence ID" value="SHI91863.1"/>
    <property type="molecule type" value="Genomic_DNA"/>
</dbReference>
<dbReference type="CDD" id="cd00093">
    <property type="entry name" value="HTH_XRE"/>
    <property type="match status" value="1"/>
</dbReference>
<dbReference type="Gene3D" id="1.10.260.40">
    <property type="entry name" value="lambda repressor-like DNA-binding domains"/>
    <property type="match status" value="1"/>
</dbReference>
<name>A0A1M6F2F4_9FLAO</name>
<feature type="coiled-coil region" evidence="1">
    <location>
        <begin position="89"/>
        <end position="152"/>
    </location>
</feature>
<dbReference type="RefSeq" id="WP_234972548.1">
    <property type="nucleotide sequence ID" value="NZ_FQZI01000003.1"/>
</dbReference>
<dbReference type="PROSITE" id="PS50943">
    <property type="entry name" value="HTH_CROC1"/>
    <property type="match status" value="1"/>
</dbReference>
<organism evidence="3 4">
    <name type="scientific">Flavobacterium terrae</name>
    <dbReference type="NCBI Taxonomy" id="415425"/>
    <lineage>
        <taxon>Bacteria</taxon>
        <taxon>Pseudomonadati</taxon>
        <taxon>Bacteroidota</taxon>
        <taxon>Flavobacteriia</taxon>
        <taxon>Flavobacteriales</taxon>
        <taxon>Flavobacteriaceae</taxon>
        <taxon>Flavobacterium</taxon>
    </lineage>
</organism>
<dbReference type="Proteomes" id="UP000184488">
    <property type="component" value="Unassembled WGS sequence"/>
</dbReference>
<dbReference type="GO" id="GO:0003677">
    <property type="term" value="F:DNA binding"/>
    <property type="evidence" value="ECO:0007669"/>
    <property type="project" value="InterPro"/>
</dbReference>
<evidence type="ECO:0000256" key="1">
    <source>
        <dbReference type="SAM" id="Coils"/>
    </source>
</evidence>